<dbReference type="RefSeq" id="YP_007005986.1">
    <property type="nucleotide sequence ID" value="NC_019515.1"/>
</dbReference>
<gene>
    <name evidence="1" type="ORF">BCD7_0135</name>
</gene>
<proteinExistence type="predicted"/>
<evidence type="ECO:0000313" key="2">
    <source>
        <dbReference type="Proteomes" id="UP000006298"/>
    </source>
</evidence>
<dbReference type="GeneID" id="14011654"/>
<dbReference type="Proteomes" id="UP000006298">
    <property type="component" value="Segment"/>
</dbReference>
<evidence type="ECO:0000313" key="1">
    <source>
        <dbReference type="EMBL" id="AEZ50582.1"/>
    </source>
</evidence>
<name>J9PUE7_9CAUD</name>
<sequence length="184" mass="21977">MQLYLKHGGKHPHIVESKQGLKHFFFNEIYSEIKPLIVKHQLSDTTQRRIAKMTYNSAWEQYEKLTEEQQVRFYEMLWNDLEVKANQLQNHALLGYDIQEIEEESFNPSAVLVKRIPKPIKGLLIEVIAERTNEQGQKIYTDERGTEYTIMNNELYKLNEQLKGWIMINERWTLDFDKMSPQED</sequence>
<keyword evidence="2" id="KW-1185">Reference proteome</keyword>
<protein>
    <submittedName>
        <fullName evidence="1">Uncharacterized protein</fullName>
    </submittedName>
</protein>
<dbReference type="KEGG" id="vg:14011654"/>
<organism evidence="1 2">
    <name type="scientific">Bacillus phage BCD7</name>
    <dbReference type="NCBI Taxonomy" id="1136534"/>
    <lineage>
        <taxon>Viruses</taxon>
        <taxon>Duplodnaviria</taxon>
        <taxon>Heunggongvirae</taxon>
        <taxon>Uroviricota</taxon>
        <taxon>Caudoviricetes</taxon>
        <taxon>Becedseptimavirus</taxon>
        <taxon>Becedseptimavirus BCD7</taxon>
    </lineage>
</organism>
<accession>J9PUE7</accession>
<dbReference type="EMBL" id="JN712910">
    <property type="protein sequence ID" value="AEZ50582.1"/>
    <property type="molecule type" value="Genomic_DNA"/>
</dbReference>
<reference evidence="1 2" key="1">
    <citation type="submission" date="2011-09" db="EMBL/GenBank/DDBJ databases">
        <title>Complete Genome Sequence of Bacillus cereus Bacteriophage BCD7.</title>
        <authorList>
            <person name="Lee J.-H."/>
            <person name="Shin H."/>
            <person name="Son B."/>
            <person name="Ryu S."/>
        </authorList>
    </citation>
    <scope>NUCLEOTIDE SEQUENCE [LARGE SCALE GENOMIC DNA]</scope>
</reference>